<evidence type="ECO:0000313" key="2">
    <source>
        <dbReference type="Proteomes" id="UP000317243"/>
    </source>
</evidence>
<protein>
    <submittedName>
        <fullName evidence="1">Uncharacterized protein</fullName>
    </submittedName>
</protein>
<accession>A0A5C5WMM1</accession>
<organism evidence="1 2">
    <name type="scientific">Thalassoglobus neptunius</name>
    <dbReference type="NCBI Taxonomy" id="1938619"/>
    <lineage>
        <taxon>Bacteria</taxon>
        <taxon>Pseudomonadati</taxon>
        <taxon>Planctomycetota</taxon>
        <taxon>Planctomycetia</taxon>
        <taxon>Planctomycetales</taxon>
        <taxon>Planctomycetaceae</taxon>
        <taxon>Thalassoglobus</taxon>
    </lineage>
</organism>
<sequence>MLLSTEVHFATQVYGVQDVLQKFALSAQILRCVTDTAKEFAGVVLRIVPDDAVCPHWTVDFISRFFPAETAGLRDSVFFLTGRKIVKASLFPRTIAEVTPPAHIPQCAL</sequence>
<comment type="caution">
    <text evidence="1">The sequence shown here is derived from an EMBL/GenBank/DDBJ whole genome shotgun (WGS) entry which is preliminary data.</text>
</comment>
<gene>
    <name evidence="1" type="ORF">KOR42_31610</name>
</gene>
<dbReference type="Proteomes" id="UP000317243">
    <property type="component" value="Unassembled WGS sequence"/>
</dbReference>
<dbReference type="EMBL" id="SIHI01000008">
    <property type="protein sequence ID" value="TWT52064.1"/>
    <property type="molecule type" value="Genomic_DNA"/>
</dbReference>
<reference evidence="1 2" key="1">
    <citation type="submission" date="2019-02" db="EMBL/GenBank/DDBJ databases">
        <title>Deep-cultivation of Planctomycetes and their phenomic and genomic characterization uncovers novel biology.</title>
        <authorList>
            <person name="Wiegand S."/>
            <person name="Jogler M."/>
            <person name="Boedeker C."/>
            <person name="Pinto D."/>
            <person name="Vollmers J."/>
            <person name="Rivas-Marin E."/>
            <person name="Kohn T."/>
            <person name="Peeters S.H."/>
            <person name="Heuer A."/>
            <person name="Rast P."/>
            <person name="Oberbeckmann S."/>
            <person name="Bunk B."/>
            <person name="Jeske O."/>
            <person name="Meyerdierks A."/>
            <person name="Storesund J.E."/>
            <person name="Kallscheuer N."/>
            <person name="Luecker S."/>
            <person name="Lage O.M."/>
            <person name="Pohl T."/>
            <person name="Merkel B.J."/>
            <person name="Hornburger P."/>
            <person name="Mueller R.-W."/>
            <person name="Bruemmer F."/>
            <person name="Labrenz M."/>
            <person name="Spormann A.M."/>
            <person name="Op Den Camp H."/>
            <person name="Overmann J."/>
            <person name="Amann R."/>
            <person name="Jetten M.S.M."/>
            <person name="Mascher T."/>
            <person name="Medema M.H."/>
            <person name="Devos D.P."/>
            <person name="Kaster A.-K."/>
            <person name="Ovreas L."/>
            <person name="Rohde M."/>
            <person name="Galperin M.Y."/>
            <person name="Jogler C."/>
        </authorList>
    </citation>
    <scope>NUCLEOTIDE SEQUENCE [LARGE SCALE GENOMIC DNA]</scope>
    <source>
        <strain evidence="1 2">KOR42</strain>
    </source>
</reference>
<evidence type="ECO:0000313" key="1">
    <source>
        <dbReference type="EMBL" id="TWT52064.1"/>
    </source>
</evidence>
<keyword evidence="2" id="KW-1185">Reference proteome</keyword>
<proteinExistence type="predicted"/>
<dbReference type="AlphaFoldDB" id="A0A5C5WMM1"/>
<name>A0A5C5WMM1_9PLAN</name>